<feature type="transmembrane region" description="Helical" evidence="1">
    <location>
        <begin position="40"/>
        <end position="58"/>
    </location>
</feature>
<name>A0AAD8PTX4_9PEZI</name>
<dbReference type="RefSeq" id="XP_060411087.1">
    <property type="nucleotide sequence ID" value="XM_060558488.1"/>
</dbReference>
<keyword evidence="1" id="KW-0472">Membrane</keyword>
<evidence type="ECO:0000313" key="2">
    <source>
        <dbReference type="EMBL" id="KAK1580019.1"/>
    </source>
</evidence>
<dbReference type="Proteomes" id="UP001230504">
    <property type="component" value="Unassembled WGS sequence"/>
</dbReference>
<keyword evidence="1" id="KW-0812">Transmembrane</keyword>
<dbReference type="EMBL" id="JAHLJV010000059">
    <property type="protein sequence ID" value="KAK1580019.1"/>
    <property type="molecule type" value="Genomic_DNA"/>
</dbReference>
<accession>A0AAD8PTX4</accession>
<organism evidence="2 3">
    <name type="scientific">Colletotrichum navitas</name>
    <dbReference type="NCBI Taxonomy" id="681940"/>
    <lineage>
        <taxon>Eukaryota</taxon>
        <taxon>Fungi</taxon>
        <taxon>Dikarya</taxon>
        <taxon>Ascomycota</taxon>
        <taxon>Pezizomycotina</taxon>
        <taxon>Sordariomycetes</taxon>
        <taxon>Hypocreomycetidae</taxon>
        <taxon>Glomerellales</taxon>
        <taxon>Glomerellaceae</taxon>
        <taxon>Colletotrichum</taxon>
        <taxon>Colletotrichum graminicola species complex</taxon>
    </lineage>
</organism>
<evidence type="ECO:0000313" key="3">
    <source>
        <dbReference type="Proteomes" id="UP001230504"/>
    </source>
</evidence>
<proteinExistence type="predicted"/>
<keyword evidence="1" id="KW-1133">Transmembrane helix</keyword>
<feature type="transmembrane region" description="Helical" evidence="1">
    <location>
        <begin position="12"/>
        <end position="34"/>
    </location>
</feature>
<reference evidence="2" key="1">
    <citation type="submission" date="2021-06" db="EMBL/GenBank/DDBJ databases">
        <title>Comparative genomics, transcriptomics and evolutionary studies reveal genomic signatures of adaptation to plant cell wall in hemibiotrophic fungi.</title>
        <authorList>
            <consortium name="DOE Joint Genome Institute"/>
            <person name="Baroncelli R."/>
            <person name="Diaz J.F."/>
            <person name="Benocci T."/>
            <person name="Peng M."/>
            <person name="Battaglia E."/>
            <person name="Haridas S."/>
            <person name="Andreopoulos W."/>
            <person name="Labutti K."/>
            <person name="Pangilinan J."/>
            <person name="Floch G.L."/>
            <person name="Makela M.R."/>
            <person name="Henrissat B."/>
            <person name="Grigoriev I.V."/>
            <person name="Crouch J.A."/>
            <person name="De Vries R.P."/>
            <person name="Sukno S.A."/>
            <person name="Thon M.R."/>
        </authorList>
    </citation>
    <scope>NUCLEOTIDE SEQUENCE</scope>
    <source>
        <strain evidence="2">CBS 125086</strain>
    </source>
</reference>
<gene>
    <name evidence="2" type="ORF">LY79DRAFT_562582</name>
</gene>
<comment type="caution">
    <text evidence="2">The sequence shown here is derived from an EMBL/GenBank/DDBJ whole genome shotgun (WGS) entry which is preliminary data.</text>
</comment>
<sequence length="66" mass="7255">MCRSRDVAREPVWNNAVVLSMAICRTVCACAATVSQSPYFLGGICFHGWMVVRGYLSLSDARRASL</sequence>
<evidence type="ECO:0000256" key="1">
    <source>
        <dbReference type="SAM" id="Phobius"/>
    </source>
</evidence>
<dbReference type="AlphaFoldDB" id="A0AAD8PTX4"/>
<protein>
    <submittedName>
        <fullName evidence="2">Uncharacterized protein</fullName>
    </submittedName>
</protein>
<keyword evidence="3" id="KW-1185">Reference proteome</keyword>
<dbReference type="GeneID" id="85442728"/>